<dbReference type="EMBL" id="DS985263">
    <property type="protein sequence ID" value="EDV20081.1"/>
    <property type="molecule type" value="Genomic_DNA"/>
</dbReference>
<dbReference type="HOGENOM" id="CLU_1604848_0_0_1"/>
<feature type="transmembrane region" description="Helical" evidence="1">
    <location>
        <begin position="51"/>
        <end position="71"/>
    </location>
</feature>
<accession>B3SB11</accession>
<dbReference type="InParanoid" id="B3SB11"/>
<evidence type="ECO:0000256" key="1">
    <source>
        <dbReference type="SAM" id="Phobius"/>
    </source>
</evidence>
<dbReference type="Proteomes" id="UP000009022">
    <property type="component" value="Unassembled WGS sequence"/>
</dbReference>
<feature type="transmembrane region" description="Helical" evidence="1">
    <location>
        <begin position="6"/>
        <end position="30"/>
    </location>
</feature>
<keyword evidence="1" id="KW-0472">Membrane</keyword>
<evidence type="ECO:0000313" key="2">
    <source>
        <dbReference type="EMBL" id="EDV20081.1"/>
    </source>
</evidence>
<organism evidence="2 3">
    <name type="scientific">Trichoplax adhaerens</name>
    <name type="common">Trichoplax reptans</name>
    <dbReference type="NCBI Taxonomy" id="10228"/>
    <lineage>
        <taxon>Eukaryota</taxon>
        <taxon>Metazoa</taxon>
        <taxon>Placozoa</taxon>
        <taxon>Uniplacotomia</taxon>
        <taxon>Trichoplacea</taxon>
        <taxon>Trichoplacidae</taxon>
        <taxon>Trichoplax</taxon>
    </lineage>
</organism>
<dbReference type="KEGG" id="tad:TRIADDRAFT_61453"/>
<name>B3SB11_TRIAD</name>
<dbReference type="RefSeq" id="XP_002117465.1">
    <property type="nucleotide sequence ID" value="XM_002117429.1"/>
</dbReference>
<protein>
    <submittedName>
        <fullName evidence="2">Uncharacterized protein</fullName>
    </submittedName>
</protein>
<sequence length="166" mass="18938">MGGINLMSILVVWGIYLTLSIKIADTAHNLNYKRLILKILSHIICKAKGMALQYLVTTYFTCMFVSCIHGFCYRKGHHIGNNGWWKLLYIIIRLVIPAVPMVIAYFSKSCIYSAIINVFGKEICGSQGTINLYFLIPLAIILTVYLIRSSLDKKWNRAKRTEETNI</sequence>
<dbReference type="CTD" id="6758677"/>
<dbReference type="AlphaFoldDB" id="B3SB11"/>
<reference evidence="2 3" key="1">
    <citation type="journal article" date="2008" name="Nature">
        <title>The Trichoplax genome and the nature of placozoans.</title>
        <authorList>
            <person name="Srivastava M."/>
            <person name="Begovic E."/>
            <person name="Chapman J."/>
            <person name="Putnam N.H."/>
            <person name="Hellsten U."/>
            <person name="Kawashima T."/>
            <person name="Kuo A."/>
            <person name="Mitros T."/>
            <person name="Salamov A."/>
            <person name="Carpenter M.L."/>
            <person name="Signorovitch A.Y."/>
            <person name="Moreno M.A."/>
            <person name="Kamm K."/>
            <person name="Grimwood J."/>
            <person name="Schmutz J."/>
            <person name="Shapiro H."/>
            <person name="Grigoriev I.V."/>
            <person name="Buss L.W."/>
            <person name="Schierwater B."/>
            <person name="Dellaporta S.L."/>
            <person name="Rokhsar D.S."/>
        </authorList>
    </citation>
    <scope>NUCLEOTIDE SEQUENCE [LARGE SCALE GENOMIC DNA]</scope>
    <source>
        <strain evidence="2 3">Grell-BS-1999</strain>
    </source>
</reference>
<dbReference type="Gene3D" id="1.20.1070.10">
    <property type="entry name" value="Rhodopsin 7-helix transmembrane proteins"/>
    <property type="match status" value="1"/>
</dbReference>
<keyword evidence="1" id="KW-0812">Transmembrane</keyword>
<keyword evidence="1" id="KW-1133">Transmembrane helix</keyword>
<evidence type="ECO:0000313" key="3">
    <source>
        <dbReference type="Proteomes" id="UP000009022"/>
    </source>
</evidence>
<proteinExistence type="predicted"/>
<feature type="transmembrane region" description="Helical" evidence="1">
    <location>
        <begin position="83"/>
        <end position="107"/>
    </location>
</feature>
<keyword evidence="3" id="KW-1185">Reference proteome</keyword>
<dbReference type="GeneID" id="6758677"/>
<feature type="transmembrane region" description="Helical" evidence="1">
    <location>
        <begin position="128"/>
        <end position="147"/>
    </location>
</feature>
<gene>
    <name evidence="2" type="ORF">TRIADDRAFT_61453</name>
</gene>